<dbReference type="Proteomes" id="UP000030651">
    <property type="component" value="Unassembled WGS sequence"/>
</dbReference>
<dbReference type="PANTHER" id="PTHR13073:SF0">
    <property type="entry name" value="BIOGENESIS OF LYSOSOME-RELATED ORGANELLES COMPLEX 1 SUBUNIT 1"/>
    <property type="match status" value="1"/>
</dbReference>
<dbReference type="PANTHER" id="PTHR13073">
    <property type="entry name" value="BLOC-1 COMPLEX SUBUNIT 1"/>
    <property type="match status" value="1"/>
</dbReference>
<feature type="region of interest" description="Disordered" evidence="3">
    <location>
        <begin position="349"/>
        <end position="371"/>
    </location>
</feature>
<feature type="compositionally biased region" description="Low complexity" evidence="3">
    <location>
        <begin position="260"/>
        <end position="271"/>
    </location>
</feature>
<feature type="compositionally biased region" description="Polar residues" evidence="3">
    <location>
        <begin position="111"/>
        <end position="122"/>
    </location>
</feature>
<dbReference type="STRING" id="1229662.W3X0L4"/>
<dbReference type="KEGG" id="pfy:PFICI_08760"/>
<gene>
    <name evidence="4" type="ORF">PFICI_08760</name>
</gene>
<feature type="compositionally biased region" description="Low complexity" evidence="3">
    <location>
        <begin position="54"/>
        <end position="98"/>
    </location>
</feature>
<evidence type="ECO:0000256" key="3">
    <source>
        <dbReference type="SAM" id="MobiDB-lite"/>
    </source>
</evidence>
<dbReference type="AlphaFoldDB" id="W3X0L4"/>
<dbReference type="InParanoid" id="W3X0L4"/>
<dbReference type="EMBL" id="KI912114">
    <property type="protein sequence ID" value="ETS78907.1"/>
    <property type="molecule type" value="Genomic_DNA"/>
</dbReference>
<evidence type="ECO:0000313" key="5">
    <source>
        <dbReference type="Proteomes" id="UP000030651"/>
    </source>
</evidence>
<dbReference type="GO" id="GO:0016197">
    <property type="term" value="P:endosomal transport"/>
    <property type="evidence" value="ECO:0007669"/>
    <property type="project" value="TreeGrafter"/>
</dbReference>
<feature type="region of interest" description="Disordered" evidence="3">
    <location>
        <begin position="397"/>
        <end position="423"/>
    </location>
</feature>
<evidence type="ECO:0000256" key="2">
    <source>
        <dbReference type="ARBA" id="ARBA00019577"/>
    </source>
</evidence>
<feature type="region of interest" description="Disordered" evidence="3">
    <location>
        <begin position="239"/>
        <end position="326"/>
    </location>
</feature>
<dbReference type="RefSeq" id="XP_007835532.1">
    <property type="nucleotide sequence ID" value="XM_007837341.1"/>
</dbReference>
<protein>
    <recommendedName>
        <fullName evidence="2">Biogenesis of lysosome-related organelles complex 1 subunit 1</fullName>
    </recommendedName>
</protein>
<accession>W3X0L4</accession>
<keyword evidence="5" id="KW-1185">Reference proteome</keyword>
<feature type="region of interest" description="Disordered" evidence="3">
    <location>
        <begin position="457"/>
        <end position="516"/>
    </location>
</feature>
<dbReference type="GO" id="GO:0031083">
    <property type="term" value="C:BLOC-1 complex"/>
    <property type="evidence" value="ECO:0007669"/>
    <property type="project" value="InterPro"/>
</dbReference>
<name>W3X0L4_PESFW</name>
<proteinExistence type="inferred from homology"/>
<feature type="compositionally biased region" description="Polar residues" evidence="3">
    <location>
        <begin position="355"/>
        <end position="371"/>
    </location>
</feature>
<feature type="compositionally biased region" description="Low complexity" evidence="3">
    <location>
        <begin position="23"/>
        <end position="47"/>
    </location>
</feature>
<comment type="similarity">
    <text evidence="1">Belongs to the BLOC1S1 family.</text>
</comment>
<dbReference type="HOGENOM" id="CLU_527954_0_0_1"/>
<evidence type="ECO:0000313" key="4">
    <source>
        <dbReference type="EMBL" id="ETS78907.1"/>
    </source>
</evidence>
<dbReference type="GeneID" id="19273773"/>
<feature type="compositionally biased region" description="Low complexity" evidence="3">
    <location>
        <begin position="244"/>
        <end position="253"/>
    </location>
</feature>
<feature type="compositionally biased region" description="Basic and acidic residues" evidence="3">
    <location>
        <begin position="282"/>
        <end position="293"/>
    </location>
</feature>
<dbReference type="Pfam" id="PF06320">
    <property type="entry name" value="GCN5L1"/>
    <property type="match status" value="1"/>
</dbReference>
<dbReference type="OrthoDB" id="20018at2759"/>
<feature type="region of interest" description="Disordered" evidence="3">
    <location>
        <begin position="1"/>
        <end position="146"/>
    </location>
</feature>
<feature type="compositionally biased region" description="Basic and acidic residues" evidence="3">
    <location>
        <begin position="503"/>
        <end position="516"/>
    </location>
</feature>
<reference evidence="5" key="1">
    <citation type="journal article" date="2015" name="BMC Genomics">
        <title>Genomic and transcriptomic analysis of the endophytic fungus Pestalotiopsis fici reveals its lifestyle and high potential for synthesis of natural products.</title>
        <authorList>
            <person name="Wang X."/>
            <person name="Zhang X."/>
            <person name="Liu L."/>
            <person name="Xiang M."/>
            <person name="Wang W."/>
            <person name="Sun X."/>
            <person name="Che Y."/>
            <person name="Guo L."/>
            <person name="Liu G."/>
            <person name="Guo L."/>
            <person name="Wang C."/>
            <person name="Yin W.B."/>
            <person name="Stadler M."/>
            <person name="Zhang X."/>
            <person name="Liu X."/>
        </authorList>
    </citation>
    <scope>NUCLEOTIDE SEQUENCE [LARGE SCALE GENOMIC DNA]</scope>
    <source>
        <strain evidence="5">W106-1 / CGMCC3.15140</strain>
    </source>
</reference>
<dbReference type="eggNOG" id="ENOG502S9ZX">
    <property type="taxonomic scope" value="Eukaryota"/>
</dbReference>
<organism evidence="4 5">
    <name type="scientific">Pestalotiopsis fici (strain W106-1 / CGMCC3.15140)</name>
    <dbReference type="NCBI Taxonomy" id="1229662"/>
    <lineage>
        <taxon>Eukaryota</taxon>
        <taxon>Fungi</taxon>
        <taxon>Dikarya</taxon>
        <taxon>Ascomycota</taxon>
        <taxon>Pezizomycotina</taxon>
        <taxon>Sordariomycetes</taxon>
        <taxon>Xylariomycetidae</taxon>
        <taxon>Amphisphaeriales</taxon>
        <taxon>Sporocadaceae</taxon>
        <taxon>Pestalotiopsis</taxon>
    </lineage>
</organism>
<sequence>MSAVAGPSSTTTGPGQATLTGQSSDARPSGASPPSSLSGSLPRALGSNTHATMLASLSPSSPSFPPTGGTNTTTASSSSWFGRSNNNNNSLSYQHNQSIAPSQPSPRAVPTTASTSVMTTGSTHHHQGPILHPNLPSPPSSPEQTAQARAALVGTISNLLDTELQGRASLLHANAKALEKQERDVAKATEALRKETDKLVKVVKQGSEKVREAGDVQNWAEVLERDFLVLEDTLRRVRRGSGGCSDPDCSGCSCSGGSGSSWSGSRTPSRRGIFDEAEDGDRDGALGKGKGVEDVVAPSSDGESGIKVLPDGGAGEEVKAAGDQQEGSFASVTNAIAASISEAMATSIDDRPSLPSASSATGSGSVLPSGSTTVVADVHDHKGKGVFSTGDVTASSSSFMELDGDCEDERRKEDDFAASPSLEDRDIAGFAGLALQAEQEDGVFHQLGGEAQAAPEIAEHDPHAIEPACSEGSNGVEDKMDIDVPSVVTSLGTEGEPHSSAQGKDDSAKSEERTGI</sequence>
<dbReference type="InterPro" id="IPR009395">
    <property type="entry name" value="BLOC1S1"/>
</dbReference>
<evidence type="ECO:0000256" key="1">
    <source>
        <dbReference type="ARBA" id="ARBA00007133"/>
    </source>
</evidence>
<feature type="compositionally biased region" description="Polar residues" evidence="3">
    <location>
        <begin position="7"/>
        <end position="22"/>
    </location>
</feature>